<comment type="caution">
    <text evidence="1">The sequence shown here is derived from an EMBL/GenBank/DDBJ whole genome shotgun (WGS) entry which is preliminary data.</text>
</comment>
<dbReference type="Proteomes" id="UP000019335">
    <property type="component" value="Chromosome 12"/>
</dbReference>
<organism evidence="1 2">
    <name type="scientific">Nannochloropsis gaditana</name>
    <dbReference type="NCBI Taxonomy" id="72520"/>
    <lineage>
        <taxon>Eukaryota</taxon>
        <taxon>Sar</taxon>
        <taxon>Stramenopiles</taxon>
        <taxon>Ochrophyta</taxon>
        <taxon>Eustigmatophyceae</taxon>
        <taxon>Eustigmatales</taxon>
        <taxon>Monodopsidaceae</taxon>
        <taxon>Nannochloropsis</taxon>
    </lineage>
</organism>
<reference evidence="1 2" key="1">
    <citation type="journal article" date="2014" name="Mol. Plant">
        <title>Chromosome Scale Genome Assembly and Transcriptome Profiling of Nannochloropsis gaditana in Nitrogen Depletion.</title>
        <authorList>
            <person name="Corteggiani Carpinelli E."/>
            <person name="Telatin A."/>
            <person name="Vitulo N."/>
            <person name="Forcato C."/>
            <person name="D'Angelo M."/>
            <person name="Schiavon R."/>
            <person name="Vezzi A."/>
            <person name="Giacometti G.M."/>
            <person name="Morosinotto T."/>
            <person name="Valle G."/>
        </authorList>
    </citation>
    <scope>NUCLEOTIDE SEQUENCE [LARGE SCALE GENOMIC DNA]</scope>
    <source>
        <strain evidence="1 2">B-31</strain>
    </source>
</reference>
<accession>W7TFC6</accession>
<dbReference type="EMBL" id="AZIL01001089">
    <property type="protein sequence ID" value="EWM24857.1"/>
    <property type="molecule type" value="Genomic_DNA"/>
</dbReference>
<name>W7TFC6_9STRA</name>
<protein>
    <submittedName>
        <fullName evidence="1">Uncharacterized protein</fullName>
    </submittedName>
</protein>
<keyword evidence="2" id="KW-1185">Reference proteome</keyword>
<sequence>MLATIRTSYARHKYPRADKEEQDGRVQFQEDPARAVGRGFCGHCLDAHAAEDTHCRPSWLQDLTHSGVLHA</sequence>
<evidence type="ECO:0000313" key="2">
    <source>
        <dbReference type="Proteomes" id="UP000019335"/>
    </source>
</evidence>
<gene>
    <name evidence="1" type="ORF">Naga_101806g2</name>
</gene>
<dbReference type="AlphaFoldDB" id="W7TFC6"/>
<proteinExistence type="predicted"/>
<evidence type="ECO:0000313" key="1">
    <source>
        <dbReference type="EMBL" id="EWM24857.1"/>
    </source>
</evidence>